<accession>A0A2G5UBB1</accession>
<reference evidence="2" key="1">
    <citation type="submission" date="2017-10" db="EMBL/GenBank/DDBJ databases">
        <title>Rapid genome shrinkage in a self-fertile nematode reveals novel sperm competition proteins.</title>
        <authorList>
            <person name="Yin D."/>
            <person name="Schwarz E.M."/>
            <person name="Thomas C.G."/>
            <person name="Felde R.L."/>
            <person name="Korf I.F."/>
            <person name="Cutter A.D."/>
            <person name="Schartner C.M."/>
            <person name="Ralston E.J."/>
            <person name="Meyer B.J."/>
            <person name="Haag E.S."/>
        </authorList>
    </citation>
    <scope>NUCLEOTIDE SEQUENCE [LARGE SCALE GENOMIC DNA]</scope>
    <source>
        <strain evidence="2">JU1422</strain>
    </source>
</reference>
<dbReference type="EMBL" id="PDUG01000004">
    <property type="protein sequence ID" value="PIC36842.1"/>
    <property type="molecule type" value="Genomic_DNA"/>
</dbReference>
<gene>
    <name evidence="1" type="primary">Cnig_chr_IV.g15690</name>
    <name evidence="1" type="ORF">B9Z55_015690</name>
</gene>
<name>A0A2G5UBB1_9PELO</name>
<dbReference type="AlphaFoldDB" id="A0A2G5UBB1"/>
<comment type="caution">
    <text evidence="1">The sequence shown here is derived from an EMBL/GenBank/DDBJ whole genome shotgun (WGS) entry which is preliminary data.</text>
</comment>
<protein>
    <submittedName>
        <fullName evidence="1">Uncharacterized protein</fullName>
    </submittedName>
</protein>
<keyword evidence="2" id="KW-1185">Reference proteome</keyword>
<organism evidence="1 2">
    <name type="scientific">Caenorhabditis nigoni</name>
    <dbReference type="NCBI Taxonomy" id="1611254"/>
    <lineage>
        <taxon>Eukaryota</taxon>
        <taxon>Metazoa</taxon>
        <taxon>Ecdysozoa</taxon>
        <taxon>Nematoda</taxon>
        <taxon>Chromadorea</taxon>
        <taxon>Rhabditida</taxon>
        <taxon>Rhabditina</taxon>
        <taxon>Rhabditomorpha</taxon>
        <taxon>Rhabditoidea</taxon>
        <taxon>Rhabditidae</taxon>
        <taxon>Peloderinae</taxon>
        <taxon>Caenorhabditis</taxon>
    </lineage>
</organism>
<evidence type="ECO:0000313" key="2">
    <source>
        <dbReference type="Proteomes" id="UP000230233"/>
    </source>
</evidence>
<proteinExistence type="predicted"/>
<evidence type="ECO:0000313" key="1">
    <source>
        <dbReference type="EMBL" id="PIC36842.1"/>
    </source>
</evidence>
<sequence>MRKGQYSASVVDGHSKQAISNITAIWDKLSFLEENCPWIKKMTIKMNVLYLNFLSEDVPAFLNAIRTMEPFRMRNFETLMNRKNDRLDSVCLRGWGYYGDSLDLKLWRTTDVSLNKEAYAYAYNRHSFEPLREHF</sequence>
<dbReference type="Proteomes" id="UP000230233">
    <property type="component" value="Chromosome IV"/>
</dbReference>